<evidence type="ECO:0000313" key="1">
    <source>
        <dbReference type="EMBL" id="GGD42112.1"/>
    </source>
</evidence>
<keyword evidence="2" id="KW-1185">Reference proteome</keyword>
<protein>
    <recommendedName>
        <fullName evidence="3">Transcriptional regulator</fullName>
    </recommendedName>
</protein>
<dbReference type="Proteomes" id="UP000617355">
    <property type="component" value="Unassembled WGS sequence"/>
</dbReference>
<proteinExistence type="predicted"/>
<accession>A0ABQ1QR91</accession>
<name>A0ABQ1QR91_9RHOB</name>
<evidence type="ECO:0008006" key="3">
    <source>
        <dbReference type="Google" id="ProtNLM"/>
    </source>
</evidence>
<dbReference type="RefSeq" id="WP_188528787.1">
    <property type="nucleotide sequence ID" value="NZ_BMGI01000004.1"/>
</dbReference>
<comment type="caution">
    <text evidence="1">The sequence shown here is derived from an EMBL/GenBank/DDBJ whole genome shotgun (WGS) entry which is preliminary data.</text>
</comment>
<reference evidence="2" key="1">
    <citation type="journal article" date="2019" name="Int. J. Syst. Evol. Microbiol.">
        <title>The Global Catalogue of Microorganisms (GCM) 10K type strain sequencing project: providing services to taxonomists for standard genome sequencing and annotation.</title>
        <authorList>
            <consortium name="The Broad Institute Genomics Platform"/>
            <consortium name="The Broad Institute Genome Sequencing Center for Infectious Disease"/>
            <person name="Wu L."/>
            <person name="Ma J."/>
        </authorList>
    </citation>
    <scope>NUCLEOTIDE SEQUENCE [LARGE SCALE GENOMIC DNA]</scope>
    <source>
        <strain evidence="2">CGMCC 1.12922</strain>
    </source>
</reference>
<dbReference type="EMBL" id="BMGI01000004">
    <property type="protein sequence ID" value="GGD42112.1"/>
    <property type="molecule type" value="Genomic_DNA"/>
</dbReference>
<gene>
    <name evidence="1" type="ORF">GCM10011358_27480</name>
</gene>
<organism evidence="1 2">
    <name type="scientific">Sinisalibacter lacisalsi</name>
    <dbReference type="NCBI Taxonomy" id="1526570"/>
    <lineage>
        <taxon>Bacteria</taxon>
        <taxon>Pseudomonadati</taxon>
        <taxon>Pseudomonadota</taxon>
        <taxon>Alphaproteobacteria</taxon>
        <taxon>Rhodobacterales</taxon>
        <taxon>Roseobacteraceae</taxon>
        <taxon>Sinisalibacter</taxon>
    </lineage>
</organism>
<sequence length="83" mass="9785">MHSQAQVSPANVPRDELKPNKIIPASEVRDICGGISDMSLWRWLQDPELKFPRPLYIARRRYWREEDVIAWLESRPQQLEAAE</sequence>
<evidence type="ECO:0000313" key="2">
    <source>
        <dbReference type="Proteomes" id="UP000617355"/>
    </source>
</evidence>